<reference evidence="4" key="1">
    <citation type="submission" date="2020-05" db="EMBL/GenBank/DDBJ databases">
        <authorList>
            <person name="Chiriac C."/>
            <person name="Salcher M."/>
            <person name="Ghai R."/>
            <person name="Kavagutti S V."/>
        </authorList>
    </citation>
    <scope>NUCLEOTIDE SEQUENCE</scope>
</reference>
<dbReference type="Pfam" id="PF00881">
    <property type="entry name" value="Nitroreductase"/>
    <property type="match status" value="1"/>
</dbReference>
<protein>
    <submittedName>
        <fullName evidence="4">Unannotated protein</fullName>
    </submittedName>
</protein>
<dbReference type="AlphaFoldDB" id="A0A6J6UNP0"/>
<gene>
    <name evidence="4" type="ORF">UFOPK2761_02592</name>
</gene>
<dbReference type="PANTHER" id="PTHR43673">
    <property type="entry name" value="NAD(P)H NITROREDUCTASE YDGI-RELATED"/>
    <property type="match status" value="1"/>
</dbReference>
<dbReference type="SUPFAM" id="SSF55469">
    <property type="entry name" value="FMN-dependent nitroreductase-like"/>
    <property type="match status" value="1"/>
</dbReference>
<feature type="domain" description="Nitroreductase" evidence="3">
    <location>
        <begin position="11"/>
        <end position="192"/>
    </location>
</feature>
<keyword evidence="2" id="KW-0560">Oxidoreductase</keyword>
<dbReference type="InterPro" id="IPR000415">
    <property type="entry name" value="Nitroreductase-like"/>
</dbReference>
<sequence length="221" mass="23524">MELSDVLRTTAAVRQFTDEEVDDAQLHRVLDLARFAPSGGNRQGAHVTVVRDRATRERLVELNTPAAKRYAAQVAAGENPWNTVVPSAVTAEQVAATPVPELFVRPVLEAPVVLVVSVDLAVVAATDSGLDRVGIVGGGSVFPLAWNILLAAREEGLGGTFTTMAVAEEAGVKELLGLPDSHAVATVIPLGHPVKQVTRLRRAPVEDFVTLERYDGEPLRG</sequence>
<comment type="similarity">
    <text evidence="1">Belongs to the nitroreductase family.</text>
</comment>
<evidence type="ECO:0000256" key="1">
    <source>
        <dbReference type="ARBA" id="ARBA00007118"/>
    </source>
</evidence>
<organism evidence="4">
    <name type="scientific">freshwater metagenome</name>
    <dbReference type="NCBI Taxonomy" id="449393"/>
    <lineage>
        <taxon>unclassified sequences</taxon>
        <taxon>metagenomes</taxon>
        <taxon>ecological metagenomes</taxon>
    </lineage>
</organism>
<name>A0A6J6UNP0_9ZZZZ</name>
<dbReference type="InterPro" id="IPR029479">
    <property type="entry name" value="Nitroreductase"/>
</dbReference>
<accession>A0A6J6UNP0</accession>
<evidence type="ECO:0000256" key="2">
    <source>
        <dbReference type="ARBA" id="ARBA00023002"/>
    </source>
</evidence>
<dbReference type="GO" id="GO:0016491">
    <property type="term" value="F:oxidoreductase activity"/>
    <property type="evidence" value="ECO:0007669"/>
    <property type="project" value="UniProtKB-KW"/>
</dbReference>
<dbReference type="Gene3D" id="3.40.109.10">
    <property type="entry name" value="NADH Oxidase"/>
    <property type="match status" value="1"/>
</dbReference>
<proteinExistence type="inferred from homology"/>
<evidence type="ECO:0000313" key="4">
    <source>
        <dbReference type="EMBL" id="CAB4760343.1"/>
    </source>
</evidence>
<dbReference type="EMBL" id="CAEZYQ010000023">
    <property type="protein sequence ID" value="CAB4760343.1"/>
    <property type="molecule type" value="Genomic_DNA"/>
</dbReference>
<dbReference type="PANTHER" id="PTHR43673:SF10">
    <property type="entry name" value="NADH DEHYDROGENASE_NAD(P)H NITROREDUCTASE XCC3605-RELATED"/>
    <property type="match status" value="1"/>
</dbReference>
<evidence type="ECO:0000259" key="3">
    <source>
        <dbReference type="Pfam" id="PF00881"/>
    </source>
</evidence>
<dbReference type="CDD" id="cd02062">
    <property type="entry name" value="Nitro_FMN_reductase"/>
    <property type="match status" value="1"/>
</dbReference>